<evidence type="ECO:0000256" key="2">
    <source>
        <dbReference type="ARBA" id="ARBA00022840"/>
    </source>
</evidence>
<dbReference type="Gene3D" id="3.40.50.300">
    <property type="entry name" value="P-loop containing nucleotide triphosphate hydrolases"/>
    <property type="match status" value="1"/>
</dbReference>
<name>A0A1W1H6I8_9BACT</name>
<feature type="domain" description="PAS" evidence="7">
    <location>
        <begin position="129"/>
        <end position="200"/>
    </location>
</feature>
<dbReference type="Proteomes" id="UP000191931">
    <property type="component" value="Unassembled WGS sequence"/>
</dbReference>
<dbReference type="InterPro" id="IPR000014">
    <property type="entry name" value="PAS"/>
</dbReference>
<dbReference type="PROSITE" id="PS00676">
    <property type="entry name" value="SIGMA54_INTERACT_2"/>
    <property type="match status" value="1"/>
</dbReference>
<dbReference type="GO" id="GO:0006355">
    <property type="term" value="P:regulation of DNA-templated transcription"/>
    <property type="evidence" value="ECO:0007669"/>
    <property type="project" value="InterPro"/>
</dbReference>
<dbReference type="Pfam" id="PF25601">
    <property type="entry name" value="AAA_lid_14"/>
    <property type="match status" value="1"/>
</dbReference>
<gene>
    <name evidence="8" type="ORF">MTBBW1_1250003</name>
</gene>
<keyword evidence="4" id="KW-0238">DNA-binding</keyword>
<dbReference type="SUPFAM" id="SSF52540">
    <property type="entry name" value="P-loop containing nucleoside triphosphate hydrolases"/>
    <property type="match status" value="1"/>
</dbReference>
<dbReference type="Gene3D" id="1.10.8.60">
    <property type="match status" value="1"/>
</dbReference>
<dbReference type="CDD" id="cd00009">
    <property type="entry name" value="AAA"/>
    <property type="match status" value="1"/>
</dbReference>
<dbReference type="InterPro" id="IPR027417">
    <property type="entry name" value="P-loop_NTPase"/>
</dbReference>
<dbReference type="Pfam" id="PF13426">
    <property type="entry name" value="PAS_9"/>
    <property type="match status" value="2"/>
</dbReference>
<dbReference type="InterPro" id="IPR003593">
    <property type="entry name" value="AAA+_ATPase"/>
</dbReference>
<reference evidence="8 9" key="1">
    <citation type="submission" date="2017-03" db="EMBL/GenBank/DDBJ databases">
        <authorList>
            <person name="Afonso C.L."/>
            <person name="Miller P.J."/>
            <person name="Scott M.A."/>
            <person name="Spackman E."/>
            <person name="Goraichik I."/>
            <person name="Dimitrov K.M."/>
            <person name="Suarez D.L."/>
            <person name="Swayne D.E."/>
        </authorList>
    </citation>
    <scope>NUCLEOTIDE SEQUENCE [LARGE SCALE GENOMIC DNA]</scope>
    <source>
        <strain evidence="8">PRJEB14757</strain>
    </source>
</reference>
<evidence type="ECO:0000313" key="9">
    <source>
        <dbReference type="Proteomes" id="UP000191931"/>
    </source>
</evidence>
<evidence type="ECO:0000259" key="6">
    <source>
        <dbReference type="PROSITE" id="PS50045"/>
    </source>
</evidence>
<keyword evidence="9" id="KW-1185">Reference proteome</keyword>
<dbReference type="GO" id="GO:0043565">
    <property type="term" value="F:sequence-specific DNA binding"/>
    <property type="evidence" value="ECO:0007669"/>
    <property type="project" value="InterPro"/>
</dbReference>
<accession>A0A1W1H6I8</accession>
<dbReference type="InterPro" id="IPR035965">
    <property type="entry name" value="PAS-like_dom_sf"/>
</dbReference>
<evidence type="ECO:0000259" key="7">
    <source>
        <dbReference type="PROSITE" id="PS50112"/>
    </source>
</evidence>
<dbReference type="InterPro" id="IPR009057">
    <property type="entry name" value="Homeodomain-like_sf"/>
</dbReference>
<sequence>MDLTCYHQWLKILDHLNIAVLLIDSQRRVQKVNASAVNLIGLGLHEIENQDCQEIFCGIPCFSVCPFQENGETDIRDMDIEFLDEANEKHRVTRVGAPLLDNDGIVRGCMTILQDHSPYSDLLNRIHYEEQSLKIILDSLNIGIFTVNRSGLMTFFNRAAEKISGFNRMKLLGRKYTTIFGETGDGEKSENTFRFALESGTTATALKGTLSSSEGEKIPVNADYIPLLNDHGKIIGGLAALQDMTLAYQLDQVISDKYSFHHMIGRAPVMQRIFELVRVVARTEATILIEGATGTGKDLLAKIIHSESRRANRPFVKINCAAIPENLLESEFFGYAKGAFTGADRDKPGRFCEAHTGTIFLDEIGDLPLSLQAKLLRVLEDMEFYPLGSRKTKKVDVRIISATNRGLEQLVEKKLFREDLYYRLNVMRIDLPPLVERKADLPLLIRHILRKLSATMDKPHIEICEEAMRVLLNYSYPGNIRELENIIEHALIICQGDVINSLHLPIYLLEQRHGKRHKVCLDDDEKETLNGTDGDWEIENTPLEGIRKNIGNNEKKRILAILEEHDWHRGRTATSLKMDRSTLWRKMKKYGLQ</sequence>
<proteinExistence type="predicted"/>
<dbReference type="PANTHER" id="PTHR32071">
    <property type="entry name" value="TRANSCRIPTIONAL REGULATORY PROTEIN"/>
    <property type="match status" value="1"/>
</dbReference>
<evidence type="ECO:0000256" key="5">
    <source>
        <dbReference type="ARBA" id="ARBA00023163"/>
    </source>
</evidence>
<dbReference type="Gene3D" id="1.10.10.60">
    <property type="entry name" value="Homeodomain-like"/>
    <property type="match status" value="1"/>
</dbReference>
<dbReference type="CDD" id="cd00130">
    <property type="entry name" value="PAS"/>
    <property type="match status" value="1"/>
</dbReference>
<dbReference type="InterPro" id="IPR002078">
    <property type="entry name" value="Sigma_54_int"/>
</dbReference>
<dbReference type="Pfam" id="PF02954">
    <property type="entry name" value="HTH_8"/>
    <property type="match status" value="1"/>
</dbReference>
<dbReference type="PROSITE" id="PS00688">
    <property type="entry name" value="SIGMA54_INTERACT_3"/>
    <property type="match status" value="1"/>
</dbReference>
<protein>
    <submittedName>
        <fullName evidence="8">Sigma-54 dependent transcriptional regulator (PAS domain protein)</fullName>
    </submittedName>
</protein>
<evidence type="ECO:0000256" key="3">
    <source>
        <dbReference type="ARBA" id="ARBA00023015"/>
    </source>
</evidence>
<dbReference type="InterPro" id="IPR025944">
    <property type="entry name" value="Sigma_54_int_dom_CS"/>
</dbReference>
<dbReference type="FunFam" id="3.40.50.300:FF:000006">
    <property type="entry name" value="DNA-binding transcriptional regulator NtrC"/>
    <property type="match status" value="1"/>
</dbReference>
<evidence type="ECO:0000256" key="4">
    <source>
        <dbReference type="ARBA" id="ARBA00023125"/>
    </source>
</evidence>
<dbReference type="SMART" id="SM00382">
    <property type="entry name" value="AAA"/>
    <property type="match status" value="1"/>
</dbReference>
<organism evidence="8 9">
    <name type="scientific">Desulfamplus magnetovallimortis</name>
    <dbReference type="NCBI Taxonomy" id="1246637"/>
    <lineage>
        <taxon>Bacteria</taxon>
        <taxon>Pseudomonadati</taxon>
        <taxon>Thermodesulfobacteriota</taxon>
        <taxon>Desulfobacteria</taxon>
        <taxon>Desulfobacterales</taxon>
        <taxon>Desulfobacteraceae</taxon>
        <taxon>Desulfamplus</taxon>
    </lineage>
</organism>
<dbReference type="SUPFAM" id="SSF46689">
    <property type="entry name" value="Homeodomain-like"/>
    <property type="match status" value="1"/>
</dbReference>
<dbReference type="STRING" id="1246637.MTBBW1_1250003"/>
<dbReference type="SUPFAM" id="SSF55785">
    <property type="entry name" value="PYP-like sensor domain (PAS domain)"/>
    <property type="match status" value="2"/>
</dbReference>
<keyword evidence="1" id="KW-0547">Nucleotide-binding</keyword>
<dbReference type="Pfam" id="PF00158">
    <property type="entry name" value="Sigma54_activat"/>
    <property type="match status" value="1"/>
</dbReference>
<dbReference type="RefSeq" id="WP_186441318.1">
    <property type="nucleotide sequence ID" value="NZ_LT828547.1"/>
</dbReference>
<dbReference type="PRINTS" id="PR01590">
    <property type="entry name" value="HTHFIS"/>
</dbReference>
<dbReference type="InterPro" id="IPR025943">
    <property type="entry name" value="Sigma_54_int_dom_ATP-bd_2"/>
</dbReference>
<evidence type="ECO:0000313" key="8">
    <source>
        <dbReference type="EMBL" id="SLM28072.1"/>
    </source>
</evidence>
<keyword evidence="2" id="KW-0067">ATP-binding</keyword>
<keyword evidence="5" id="KW-0804">Transcription</keyword>
<dbReference type="EMBL" id="FWEV01000030">
    <property type="protein sequence ID" value="SLM28072.1"/>
    <property type="molecule type" value="Genomic_DNA"/>
</dbReference>
<dbReference type="InterPro" id="IPR058031">
    <property type="entry name" value="AAA_lid_NorR"/>
</dbReference>
<dbReference type="NCBIfam" id="TIGR00229">
    <property type="entry name" value="sensory_box"/>
    <property type="match status" value="1"/>
</dbReference>
<dbReference type="GO" id="GO:0005524">
    <property type="term" value="F:ATP binding"/>
    <property type="evidence" value="ECO:0007669"/>
    <property type="project" value="UniProtKB-KW"/>
</dbReference>
<evidence type="ECO:0000256" key="1">
    <source>
        <dbReference type="ARBA" id="ARBA00022741"/>
    </source>
</evidence>
<dbReference type="PROSITE" id="PS50112">
    <property type="entry name" value="PAS"/>
    <property type="match status" value="1"/>
</dbReference>
<feature type="domain" description="Sigma-54 factor interaction" evidence="6">
    <location>
        <begin position="263"/>
        <end position="492"/>
    </location>
</feature>
<keyword evidence="3" id="KW-0805">Transcription regulation</keyword>
<dbReference type="Gene3D" id="3.30.450.20">
    <property type="entry name" value="PAS domain"/>
    <property type="match status" value="2"/>
</dbReference>
<dbReference type="SMART" id="SM00091">
    <property type="entry name" value="PAS"/>
    <property type="match status" value="2"/>
</dbReference>
<dbReference type="PROSITE" id="PS50045">
    <property type="entry name" value="SIGMA54_INTERACT_4"/>
    <property type="match status" value="1"/>
</dbReference>
<dbReference type="PANTHER" id="PTHR32071:SF57">
    <property type="entry name" value="C4-DICARBOXYLATE TRANSPORT TRANSCRIPTIONAL REGULATORY PROTEIN DCTD"/>
    <property type="match status" value="1"/>
</dbReference>
<dbReference type="InterPro" id="IPR002197">
    <property type="entry name" value="HTH_Fis"/>
</dbReference>
<dbReference type="AlphaFoldDB" id="A0A1W1H6I8"/>